<feature type="chain" id="PRO_5046735278" description="Peptidase S1 domain-containing protein" evidence="2">
    <location>
        <begin position="25"/>
        <end position="274"/>
    </location>
</feature>
<dbReference type="InterPro" id="IPR043504">
    <property type="entry name" value="Peptidase_S1_PA_chymotrypsin"/>
</dbReference>
<dbReference type="Pfam" id="PF00089">
    <property type="entry name" value="Trypsin"/>
    <property type="match status" value="1"/>
</dbReference>
<organism evidence="4 5">
    <name type="scientific">Orchesella dallaii</name>
    <dbReference type="NCBI Taxonomy" id="48710"/>
    <lineage>
        <taxon>Eukaryota</taxon>
        <taxon>Metazoa</taxon>
        <taxon>Ecdysozoa</taxon>
        <taxon>Arthropoda</taxon>
        <taxon>Hexapoda</taxon>
        <taxon>Collembola</taxon>
        <taxon>Entomobryomorpha</taxon>
        <taxon>Entomobryoidea</taxon>
        <taxon>Orchesellidae</taxon>
        <taxon>Orchesellinae</taxon>
        <taxon>Orchesella</taxon>
    </lineage>
</organism>
<dbReference type="PANTHER" id="PTHR24252">
    <property type="entry name" value="ACROSIN-RELATED"/>
    <property type="match status" value="1"/>
</dbReference>
<dbReference type="PROSITE" id="PS00134">
    <property type="entry name" value="TRYPSIN_HIS"/>
    <property type="match status" value="1"/>
</dbReference>
<dbReference type="Proteomes" id="UP001642540">
    <property type="component" value="Unassembled WGS sequence"/>
</dbReference>
<dbReference type="PANTHER" id="PTHR24252:SF7">
    <property type="entry name" value="HYALIN"/>
    <property type="match status" value="1"/>
</dbReference>
<dbReference type="SMART" id="SM00020">
    <property type="entry name" value="Tryp_SPc"/>
    <property type="match status" value="1"/>
</dbReference>
<dbReference type="SUPFAM" id="SSF50494">
    <property type="entry name" value="Trypsin-like serine proteases"/>
    <property type="match status" value="1"/>
</dbReference>
<reference evidence="4 5" key="1">
    <citation type="submission" date="2024-08" db="EMBL/GenBank/DDBJ databases">
        <authorList>
            <person name="Cucini C."/>
            <person name="Frati F."/>
        </authorList>
    </citation>
    <scope>NUCLEOTIDE SEQUENCE [LARGE SCALE GENOMIC DNA]</scope>
</reference>
<dbReference type="Gene3D" id="2.40.10.10">
    <property type="entry name" value="Trypsin-like serine proteases"/>
    <property type="match status" value="1"/>
</dbReference>
<dbReference type="EMBL" id="CAXLJM020000075">
    <property type="protein sequence ID" value="CAL8128830.1"/>
    <property type="molecule type" value="Genomic_DNA"/>
</dbReference>
<proteinExistence type="predicted"/>
<feature type="signal peptide" evidence="2">
    <location>
        <begin position="1"/>
        <end position="24"/>
    </location>
</feature>
<dbReference type="InterPro" id="IPR018114">
    <property type="entry name" value="TRYPSIN_HIS"/>
</dbReference>
<dbReference type="CDD" id="cd00190">
    <property type="entry name" value="Tryp_SPc"/>
    <property type="match status" value="1"/>
</dbReference>
<name>A0ABP1RIG9_9HEXA</name>
<evidence type="ECO:0000256" key="1">
    <source>
        <dbReference type="ARBA" id="ARBA00023157"/>
    </source>
</evidence>
<evidence type="ECO:0000313" key="5">
    <source>
        <dbReference type="Proteomes" id="UP001642540"/>
    </source>
</evidence>
<accession>A0ABP1RIG9</accession>
<dbReference type="InterPro" id="IPR001254">
    <property type="entry name" value="Trypsin_dom"/>
</dbReference>
<protein>
    <recommendedName>
        <fullName evidence="3">Peptidase S1 domain-containing protein</fullName>
    </recommendedName>
</protein>
<sequence length="274" mass="30408">MYSFWNQFYLWVLVFQIFIYEFDAKKHTRIIGGQDAQEKELTYQVSIRLNGNHMCGGTIALFDKTELVITAAHCVDSGITHKYTIVAGELRRSEVTGNEQVRNVSSIISHEDYNGWTFAHDIAIILTDKPFNWTEHVRPVELPYPFQQTEGDVIISGWGTTQSGGFHADILQKVQVPIVDDETCKNAYAAVVILESMLCAGFLGEGGRDTCQGDAGGPVVSVTGRYLAGVVSWGNGCADPLYPGVNTELSYYVEWIGSHVRRINLTATSNSQMI</sequence>
<evidence type="ECO:0000313" key="4">
    <source>
        <dbReference type="EMBL" id="CAL8128830.1"/>
    </source>
</evidence>
<dbReference type="InterPro" id="IPR009003">
    <property type="entry name" value="Peptidase_S1_PA"/>
</dbReference>
<feature type="domain" description="Peptidase S1" evidence="3">
    <location>
        <begin position="30"/>
        <end position="261"/>
    </location>
</feature>
<keyword evidence="2" id="KW-0732">Signal</keyword>
<gene>
    <name evidence="4" type="ORF">ODALV1_LOCUS22595</name>
</gene>
<dbReference type="PRINTS" id="PR00722">
    <property type="entry name" value="CHYMOTRYPSIN"/>
</dbReference>
<comment type="caution">
    <text evidence="4">The sequence shown here is derived from an EMBL/GenBank/DDBJ whole genome shotgun (WGS) entry which is preliminary data.</text>
</comment>
<keyword evidence="5" id="KW-1185">Reference proteome</keyword>
<evidence type="ECO:0000259" key="3">
    <source>
        <dbReference type="PROSITE" id="PS50240"/>
    </source>
</evidence>
<dbReference type="InterPro" id="IPR001314">
    <property type="entry name" value="Peptidase_S1A"/>
</dbReference>
<keyword evidence="1" id="KW-1015">Disulfide bond</keyword>
<dbReference type="PROSITE" id="PS50240">
    <property type="entry name" value="TRYPSIN_DOM"/>
    <property type="match status" value="1"/>
</dbReference>
<evidence type="ECO:0000256" key="2">
    <source>
        <dbReference type="SAM" id="SignalP"/>
    </source>
</evidence>